<dbReference type="AlphaFoldDB" id="A0A1W6WN32"/>
<gene>
    <name evidence="1" type="ORF">CAB88_11455</name>
</gene>
<keyword evidence="2" id="KW-1185">Reference proteome</keyword>
<protein>
    <submittedName>
        <fullName evidence="1">Uncharacterized protein</fullName>
    </submittedName>
</protein>
<accession>A0A1W6WN32</accession>
<reference evidence="1 2" key="1">
    <citation type="submission" date="2017-04" db="EMBL/GenBank/DDBJ databases">
        <title>Complete Genome Sequence of Bacillus thuringiensis type Strain ATCC 10792.</title>
        <authorList>
            <person name="Oh D.-H."/>
            <person name="Park B.-J."/>
            <person name="Shuai W."/>
            <person name="Chelliah R."/>
        </authorList>
    </citation>
    <scope>NUCLEOTIDE SEQUENCE [LARGE SCALE GENOMIC DNA]</scope>
    <source>
        <strain evidence="1 2">ATCC 10792</strain>
    </source>
</reference>
<proteinExistence type="predicted"/>
<evidence type="ECO:0000313" key="2">
    <source>
        <dbReference type="Proteomes" id="UP000194143"/>
    </source>
</evidence>
<evidence type="ECO:0000313" key="1">
    <source>
        <dbReference type="EMBL" id="ARP57659.1"/>
    </source>
</evidence>
<name>A0A1W6WN32_BACTU</name>
<dbReference type="Proteomes" id="UP000194143">
    <property type="component" value="Chromosome"/>
</dbReference>
<dbReference type="EMBL" id="CP021061">
    <property type="protein sequence ID" value="ARP57659.1"/>
    <property type="molecule type" value="Genomic_DNA"/>
</dbReference>
<organism evidence="1 2">
    <name type="scientific">Bacillus thuringiensis</name>
    <dbReference type="NCBI Taxonomy" id="1428"/>
    <lineage>
        <taxon>Bacteria</taxon>
        <taxon>Bacillati</taxon>
        <taxon>Bacillota</taxon>
        <taxon>Bacilli</taxon>
        <taxon>Bacillales</taxon>
        <taxon>Bacillaceae</taxon>
        <taxon>Bacillus</taxon>
        <taxon>Bacillus cereus group</taxon>
    </lineage>
</organism>
<sequence length="65" mass="8018">MKNSSIYFLNIFLKIYLTNTNECLLYHLRFNIYFEYDVSIYYIPNGYSTHFYIYKNHKSNLTLLK</sequence>